<feature type="domain" description="J" evidence="9">
    <location>
        <begin position="209"/>
        <end position="275"/>
    </location>
</feature>
<proteinExistence type="inferred from homology"/>
<dbReference type="GO" id="GO:0051087">
    <property type="term" value="F:protein-folding chaperone binding"/>
    <property type="evidence" value="ECO:0007669"/>
    <property type="project" value="InterPro"/>
</dbReference>
<dbReference type="NCBIfam" id="NF006948">
    <property type="entry name" value="PRK09430.1"/>
    <property type="match status" value="1"/>
</dbReference>
<feature type="transmembrane region" description="Helical" evidence="8">
    <location>
        <begin position="6"/>
        <end position="28"/>
    </location>
</feature>
<dbReference type="Pfam" id="PF00226">
    <property type="entry name" value="DnaJ"/>
    <property type="match status" value="1"/>
</dbReference>
<dbReference type="EMBL" id="FIZY01000023">
    <property type="protein sequence ID" value="CZF83446.1"/>
    <property type="molecule type" value="Genomic_DNA"/>
</dbReference>
<evidence type="ECO:0000259" key="9">
    <source>
        <dbReference type="PROSITE" id="PS50076"/>
    </source>
</evidence>
<dbReference type="AlphaFoldDB" id="A0A128FAU9"/>
<dbReference type="InterPro" id="IPR001623">
    <property type="entry name" value="DnaJ_domain"/>
</dbReference>
<keyword evidence="5 7" id="KW-0472">Membrane</keyword>
<feature type="topological domain" description="Periplasmic" evidence="7">
    <location>
        <begin position="1"/>
        <end position="6"/>
    </location>
</feature>
<dbReference type="FunFam" id="1.10.287.110:FF:000011">
    <property type="entry name" value="Co-chaperone protein DjlA"/>
    <property type="match status" value="1"/>
</dbReference>
<comment type="function">
    <text evidence="7">Regulatory DnaK co-chaperone. Direct interaction between DnaK and DjlA is needed for the induction of the wcaABCDE operon, involved in the synthesis of a colanic acid polysaccharide capsule, possibly through activation of the RcsB/RcsC phosphotransfer signaling pathway. The colanic acid capsule may help the bacterium survive conditions outside the host.</text>
</comment>
<evidence type="ECO:0000256" key="7">
    <source>
        <dbReference type="HAMAP-Rule" id="MF_01153"/>
    </source>
</evidence>
<dbReference type="InterPro" id="IPR050817">
    <property type="entry name" value="DjlA_DnaK_co-chaperone"/>
</dbReference>
<dbReference type="CDD" id="cd06257">
    <property type="entry name" value="DnaJ"/>
    <property type="match status" value="1"/>
</dbReference>
<dbReference type="PROSITE" id="PS50076">
    <property type="entry name" value="DNAJ_2"/>
    <property type="match status" value="1"/>
</dbReference>
<dbReference type="InterPro" id="IPR029024">
    <property type="entry name" value="TerB-like"/>
</dbReference>
<comment type="subcellular location">
    <subcellularLocation>
        <location evidence="7">Cell inner membrane</location>
        <topology evidence="7">Single-pass type III membrane protein</topology>
    </subcellularLocation>
</comment>
<evidence type="ECO:0000256" key="1">
    <source>
        <dbReference type="ARBA" id="ARBA00022475"/>
    </source>
</evidence>
<evidence type="ECO:0000256" key="3">
    <source>
        <dbReference type="ARBA" id="ARBA00022692"/>
    </source>
</evidence>
<dbReference type="PRINTS" id="PR00625">
    <property type="entry name" value="JDOMAIN"/>
</dbReference>
<keyword evidence="3 7" id="KW-0812">Transmembrane</keyword>
<dbReference type="InterPro" id="IPR023749">
    <property type="entry name" value="DjlA"/>
</dbReference>
<dbReference type="CDD" id="cd07316">
    <property type="entry name" value="terB_like_DjlA"/>
    <property type="match status" value="1"/>
</dbReference>
<dbReference type="RefSeq" id="WP_062710539.1">
    <property type="nucleotide sequence ID" value="NZ_CAWRCI010000023.1"/>
</dbReference>
<dbReference type="Gene3D" id="1.10.3680.10">
    <property type="entry name" value="TerB-like"/>
    <property type="match status" value="1"/>
</dbReference>
<dbReference type="Proteomes" id="UP000073601">
    <property type="component" value="Unassembled WGS sequence"/>
</dbReference>
<dbReference type="GO" id="GO:0005886">
    <property type="term" value="C:plasma membrane"/>
    <property type="evidence" value="ECO:0007669"/>
    <property type="project" value="UniProtKB-SubCell"/>
</dbReference>
<comment type="subunit">
    <text evidence="7">Homodimer.</text>
</comment>
<feature type="topological domain" description="Cytoplasmic" evidence="7">
    <location>
        <begin position="31"/>
        <end position="275"/>
    </location>
</feature>
<gene>
    <name evidence="7 10" type="primary">djlA</name>
    <name evidence="10" type="ORF">GMA8713_02679</name>
</gene>
<keyword evidence="4 7" id="KW-1133">Transmembrane helix</keyword>
<dbReference type="SUPFAM" id="SSF46565">
    <property type="entry name" value="Chaperone J-domain"/>
    <property type="match status" value="1"/>
</dbReference>
<dbReference type="Pfam" id="PF05099">
    <property type="entry name" value="TerB"/>
    <property type="match status" value="1"/>
</dbReference>
<evidence type="ECO:0000256" key="2">
    <source>
        <dbReference type="ARBA" id="ARBA00022519"/>
    </source>
</evidence>
<dbReference type="InterPro" id="IPR007791">
    <property type="entry name" value="DjlA_N"/>
</dbReference>
<dbReference type="SUPFAM" id="SSF158682">
    <property type="entry name" value="TerB-like"/>
    <property type="match status" value="1"/>
</dbReference>
<evidence type="ECO:0000313" key="11">
    <source>
        <dbReference type="Proteomes" id="UP000073601"/>
    </source>
</evidence>
<evidence type="ECO:0000256" key="4">
    <source>
        <dbReference type="ARBA" id="ARBA00022989"/>
    </source>
</evidence>
<protein>
    <recommendedName>
        <fullName evidence="7">Co-chaperone protein DjlA</fullName>
    </recommendedName>
</protein>
<dbReference type="Gene3D" id="1.10.287.110">
    <property type="entry name" value="DnaJ domain"/>
    <property type="match status" value="1"/>
</dbReference>
<dbReference type="InterPro" id="IPR036869">
    <property type="entry name" value="J_dom_sf"/>
</dbReference>
<evidence type="ECO:0000313" key="10">
    <source>
        <dbReference type="EMBL" id="CZF83446.1"/>
    </source>
</evidence>
<dbReference type="PANTHER" id="PTHR24074">
    <property type="entry name" value="CO-CHAPERONE PROTEIN DJLA"/>
    <property type="match status" value="1"/>
</dbReference>
<name>A0A128FAU9_9GAMM</name>
<keyword evidence="2 7" id="KW-0997">Cell inner membrane</keyword>
<dbReference type="OrthoDB" id="9782583at2"/>
<comment type="domain">
    <text evidence="7">The transmembrane domain is a dimerization domain.</text>
</comment>
<evidence type="ECO:0000256" key="6">
    <source>
        <dbReference type="ARBA" id="ARBA00023186"/>
    </source>
</evidence>
<organism evidence="10 11">
    <name type="scientific">Grimontia marina</name>
    <dbReference type="NCBI Taxonomy" id="646534"/>
    <lineage>
        <taxon>Bacteria</taxon>
        <taxon>Pseudomonadati</taxon>
        <taxon>Pseudomonadota</taxon>
        <taxon>Gammaproteobacteria</taxon>
        <taxon>Vibrionales</taxon>
        <taxon>Vibrionaceae</taxon>
        <taxon>Grimontia</taxon>
    </lineage>
</organism>
<keyword evidence="6 7" id="KW-0143">Chaperone</keyword>
<accession>A0A128FAU9</accession>
<reference evidence="11" key="1">
    <citation type="submission" date="2016-02" db="EMBL/GenBank/DDBJ databases">
        <authorList>
            <person name="Rodrigo-Torres Lidia"/>
            <person name="Arahal R.David."/>
        </authorList>
    </citation>
    <scope>NUCLEOTIDE SEQUENCE [LARGE SCALE GENOMIC DNA]</scope>
    <source>
        <strain evidence="11">CECT 8713</strain>
    </source>
</reference>
<dbReference type="SMART" id="SM00271">
    <property type="entry name" value="DnaJ"/>
    <property type="match status" value="1"/>
</dbReference>
<evidence type="ECO:0000256" key="5">
    <source>
        <dbReference type="ARBA" id="ARBA00023136"/>
    </source>
</evidence>
<evidence type="ECO:0000256" key="8">
    <source>
        <dbReference type="SAM" id="Phobius"/>
    </source>
</evidence>
<keyword evidence="1 7" id="KW-1003">Cell membrane</keyword>
<keyword evidence="11" id="KW-1185">Reference proteome</keyword>
<dbReference type="HAMAP" id="MF_01153">
    <property type="entry name" value="DjlA"/>
    <property type="match status" value="1"/>
</dbReference>
<sequence length="275" mass="30658">MAIWGKVLGAFFGFLLGGPFGLLLGLFLGHKFDKARQNISLGGGFQGQNQQARQQAYFHATFAVMGHVAKAKGQVTQNEIRLATNLMDRMGLHGEARRQAQDAFREGKDATFPLEDTLASVRRNCGGRFDLLQFFLEVQIQAAYADGSMHPSELQMLYIIASTLGFSRPQLEQRLAMQEAAYQFYQQQGGQHQGQQQWQQGFGGPNIADAYKILGVDEDANAQAVKRGHRKLMNEHHPDKLAAKGLPPEMMEMAKQKAQEIQAAYDLIKKEKGFK</sequence>